<dbReference type="AlphaFoldDB" id="E0XY00"/>
<dbReference type="InterPro" id="IPR000182">
    <property type="entry name" value="GNAT_dom"/>
</dbReference>
<dbReference type="GO" id="GO:0005737">
    <property type="term" value="C:cytoplasm"/>
    <property type="evidence" value="ECO:0007669"/>
    <property type="project" value="UniProtKB-SubCell"/>
</dbReference>
<protein>
    <recommendedName>
        <fullName evidence="1">[Ribosomal protein bS18]-alanine N-acetyltransferase</fullName>
        <ecNumber evidence="1">2.3.1.266</ecNumber>
    </recommendedName>
</protein>
<dbReference type="PANTHER" id="PTHR47542:SF2">
    <property type="entry name" value="ACYL-COA N-ACYLTRANSFERASES (NAT) SUPERFAMILY PROTEIN"/>
    <property type="match status" value="1"/>
</dbReference>
<evidence type="ECO:0000313" key="3">
    <source>
        <dbReference type="EMBL" id="ADI19291.1"/>
    </source>
</evidence>
<dbReference type="GO" id="GO:0008999">
    <property type="term" value="F:protein-N-terminal-alanine acetyltransferase activity"/>
    <property type="evidence" value="ECO:0007669"/>
    <property type="project" value="UniProtKB-EC"/>
</dbReference>
<keyword evidence="3" id="KW-0808">Transferase</keyword>
<comment type="catalytic activity">
    <reaction evidence="1">
        <text>N-terminal L-alanyl-[ribosomal protein bS18] + acetyl-CoA = N-terminal N(alpha)-acetyl-L-alanyl-[ribosomal protein bS18] + CoA + H(+)</text>
        <dbReference type="Rhea" id="RHEA:43756"/>
        <dbReference type="Rhea" id="RHEA-COMP:10676"/>
        <dbReference type="Rhea" id="RHEA-COMP:10677"/>
        <dbReference type="ChEBI" id="CHEBI:15378"/>
        <dbReference type="ChEBI" id="CHEBI:57287"/>
        <dbReference type="ChEBI" id="CHEBI:57288"/>
        <dbReference type="ChEBI" id="CHEBI:64718"/>
        <dbReference type="ChEBI" id="CHEBI:83683"/>
        <dbReference type="EC" id="2.3.1.266"/>
    </reaction>
</comment>
<proteinExistence type="inferred from homology"/>
<comment type="similarity">
    <text evidence="1">Belongs to the acetyltransferase family. RimI subfamily.</text>
</comment>
<dbReference type="NCBIfam" id="TIGR01575">
    <property type="entry name" value="rimI"/>
    <property type="match status" value="1"/>
</dbReference>
<dbReference type="CDD" id="cd04301">
    <property type="entry name" value="NAT_SF"/>
    <property type="match status" value="1"/>
</dbReference>
<dbReference type="EMBL" id="GU474916">
    <property type="protein sequence ID" value="ADI19291.1"/>
    <property type="molecule type" value="Genomic_DNA"/>
</dbReference>
<dbReference type="PANTHER" id="PTHR47542">
    <property type="entry name" value="ACYL-COA N-ACYLTRANSFERASES (NAT) SUPERFAMILY PROTEIN"/>
    <property type="match status" value="1"/>
</dbReference>
<dbReference type="EC" id="2.3.1.266" evidence="1"/>
<comment type="subcellular location">
    <subcellularLocation>
        <location evidence="1">Cytoplasm</location>
    </subcellularLocation>
</comment>
<feature type="domain" description="N-acetyltransferase" evidence="2">
    <location>
        <begin position="1"/>
        <end position="143"/>
    </location>
</feature>
<evidence type="ECO:0000256" key="1">
    <source>
        <dbReference type="RuleBase" id="RU363094"/>
    </source>
</evidence>
<name>E0XY00_9BACT</name>
<dbReference type="Pfam" id="PF00583">
    <property type="entry name" value="Acetyltransf_1"/>
    <property type="match status" value="1"/>
</dbReference>
<dbReference type="PROSITE" id="PS51186">
    <property type="entry name" value="GNAT"/>
    <property type="match status" value="1"/>
</dbReference>
<dbReference type="Gene3D" id="3.40.630.30">
    <property type="match status" value="1"/>
</dbReference>
<comment type="function">
    <text evidence="1">Acetylates the N-terminal alanine of ribosomal protein bS18.</text>
</comment>
<dbReference type="InterPro" id="IPR016181">
    <property type="entry name" value="Acyl_CoA_acyltransferase"/>
</dbReference>
<accession>E0XY00</accession>
<keyword evidence="1" id="KW-0963">Cytoplasm</keyword>
<organism evidence="3">
    <name type="scientific">uncultured Fidelibacterota bacterium HF0500_01L02</name>
    <dbReference type="NCBI Taxonomy" id="710790"/>
    <lineage>
        <taxon>Bacteria</taxon>
        <taxon>Pseudomonadati</taxon>
        <taxon>Fidelibacterota</taxon>
        <taxon>environmental samples</taxon>
    </lineage>
</organism>
<evidence type="ECO:0000259" key="2">
    <source>
        <dbReference type="PROSITE" id="PS51186"/>
    </source>
</evidence>
<dbReference type="InterPro" id="IPR006464">
    <property type="entry name" value="AcTrfase_RimI/Ard1"/>
</dbReference>
<reference evidence="3" key="1">
    <citation type="journal article" date="2011" name="Environ. Microbiol.">
        <title>Time-series analyses of Monterey Bay coastal microbial picoplankton using a 'genome proxy' microarray.</title>
        <authorList>
            <person name="Rich V.I."/>
            <person name="Pham V.D."/>
            <person name="Eppley J."/>
            <person name="Shi Y."/>
            <person name="DeLong E.F."/>
        </authorList>
    </citation>
    <scope>NUCLEOTIDE SEQUENCE</scope>
</reference>
<dbReference type="SUPFAM" id="SSF55729">
    <property type="entry name" value="Acyl-CoA N-acyltransferases (Nat)"/>
    <property type="match status" value="1"/>
</dbReference>
<sequence length="148" mass="17202">MRIRKANLSDLNLIHQIENRVFSDSWSKDSIKQELIKPSNALIIISEINGKVMGYFFAHIFNNEVHILNIAIDIPFQHQGLGKQLLDKIMKKYLKEADVFLEVKRTNFPAINLYLSFGFEEIDIRQGYYTDGQDAFIMSKKVYHHGVV</sequence>